<keyword evidence="3" id="KW-1185">Reference proteome</keyword>
<evidence type="ECO:0000256" key="1">
    <source>
        <dbReference type="SAM" id="MobiDB-lite"/>
    </source>
</evidence>
<gene>
    <name evidence="2" type="ORF">TIFTF001_026186</name>
</gene>
<comment type="caution">
    <text evidence="2">The sequence shown here is derived from an EMBL/GenBank/DDBJ whole genome shotgun (WGS) entry which is preliminary data.</text>
</comment>
<dbReference type="EMBL" id="BTGU01000068">
    <property type="protein sequence ID" value="GMN57072.1"/>
    <property type="molecule type" value="Genomic_DNA"/>
</dbReference>
<accession>A0AA88DKR8</accession>
<evidence type="ECO:0000313" key="3">
    <source>
        <dbReference type="Proteomes" id="UP001187192"/>
    </source>
</evidence>
<feature type="region of interest" description="Disordered" evidence="1">
    <location>
        <begin position="23"/>
        <end position="56"/>
    </location>
</feature>
<evidence type="ECO:0000313" key="2">
    <source>
        <dbReference type="EMBL" id="GMN57072.1"/>
    </source>
</evidence>
<proteinExistence type="predicted"/>
<reference evidence="2" key="1">
    <citation type="submission" date="2023-07" db="EMBL/GenBank/DDBJ databases">
        <title>draft genome sequence of fig (Ficus carica).</title>
        <authorList>
            <person name="Takahashi T."/>
            <person name="Nishimura K."/>
        </authorList>
    </citation>
    <scope>NUCLEOTIDE SEQUENCE</scope>
</reference>
<sequence length="56" mass="6286">MTQLEAREENRWLIIEPIRVDRLGGCRPNFNSHAGENNANDDAGGTEDEDEDENGN</sequence>
<feature type="compositionally biased region" description="Polar residues" evidence="1">
    <location>
        <begin position="29"/>
        <end position="38"/>
    </location>
</feature>
<name>A0AA88DKR8_FICCA</name>
<dbReference type="AlphaFoldDB" id="A0AA88DKR8"/>
<feature type="compositionally biased region" description="Acidic residues" evidence="1">
    <location>
        <begin position="44"/>
        <end position="56"/>
    </location>
</feature>
<protein>
    <submittedName>
        <fullName evidence="2">Uncharacterized protein</fullName>
    </submittedName>
</protein>
<organism evidence="2 3">
    <name type="scientific">Ficus carica</name>
    <name type="common">Common fig</name>
    <dbReference type="NCBI Taxonomy" id="3494"/>
    <lineage>
        <taxon>Eukaryota</taxon>
        <taxon>Viridiplantae</taxon>
        <taxon>Streptophyta</taxon>
        <taxon>Embryophyta</taxon>
        <taxon>Tracheophyta</taxon>
        <taxon>Spermatophyta</taxon>
        <taxon>Magnoliopsida</taxon>
        <taxon>eudicotyledons</taxon>
        <taxon>Gunneridae</taxon>
        <taxon>Pentapetalae</taxon>
        <taxon>rosids</taxon>
        <taxon>fabids</taxon>
        <taxon>Rosales</taxon>
        <taxon>Moraceae</taxon>
        <taxon>Ficeae</taxon>
        <taxon>Ficus</taxon>
    </lineage>
</organism>
<dbReference type="Proteomes" id="UP001187192">
    <property type="component" value="Unassembled WGS sequence"/>
</dbReference>